<evidence type="ECO:0000313" key="1">
    <source>
        <dbReference type="EMBL" id="JAD21065.1"/>
    </source>
</evidence>
<organism evidence="1">
    <name type="scientific">Arundo donax</name>
    <name type="common">Giant reed</name>
    <name type="synonym">Donax arundinaceus</name>
    <dbReference type="NCBI Taxonomy" id="35708"/>
    <lineage>
        <taxon>Eukaryota</taxon>
        <taxon>Viridiplantae</taxon>
        <taxon>Streptophyta</taxon>
        <taxon>Embryophyta</taxon>
        <taxon>Tracheophyta</taxon>
        <taxon>Spermatophyta</taxon>
        <taxon>Magnoliopsida</taxon>
        <taxon>Liliopsida</taxon>
        <taxon>Poales</taxon>
        <taxon>Poaceae</taxon>
        <taxon>PACMAD clade</taxon>
        <taxon>Arundinoideae</taxon>
        <taxon>Arundineae</taxon>
        <taxon>Arundo</taxon>
    </lineage>
</organism>
<proteinExistence type="predicted"/>
<dbReference type="EMBL" id="GBRH01276830">
    <property type="protein sequence ID" value="JAD21065.1"/>
    <property type="molecule type" value="Transcribed_RNA"/>
</dbReference>
<name>A0A0A8Y7F7_ARUDO</name>
<dbReference type="AlphaFoldDB" id="A0A0A8Y7F7"/>
<reference evidence="1" key="1">
    <citation type="submission" date="2014-09" db="EMBL/GenBank/DDBJ databases">
        <authorList>
            <person name="Magalhaes I.L.F."/>
            <person name="Oliveira U."/>
            <person name="Santos F.R."/>
            <person name="Vidigal T.H.D.A."/>
            <person name="Brescovit A.D."/>
            <person name="Santos A.J."/>
        </authorList>
    </citation>
    <scope>NUCLEOTIDE SEQUENCE</scope>
    <source>
        <tissue evidence="1">Shoot tissue taken approximately 20 cm above the soil surface</tissue>
    </source>
</reference>
<accession>A0A0A8Y7F7</accession>
<reference evidence="1" key="2">
    <citation type="journal article" date="2015" name="Data Brief">
        <title>Shoot transcriptome of the giant reed, Arundo donax.</title>
        <authorList>
            <person name="Barrero R.A."/>
            <person name="Guerrero F.D."/>
            <person name="Moolhuijzen P."/>
            <person name="Goolsby J.A."/>
            <person name="Tidwell J."/>
            <person name="Bellgard S.E."/>
            <person name="Bellgard M.I."/>
        </authorList>
    </citation>
    <scope>NUCLEOTIDE SEQUENCE</scope>
    <source>
        <tissue evidence="1">Shoot tissue taken approximately 20 cm above the soil surface</tissue>
    </source>
</reference>
<protein>
    <submittedName>
        <fullName evidence="1">Uncharacterized protein</fullName>
    </submittedName>
</protein>
<sequence length="69" mass="7555">MNLIARVNYQLRLSETLVDASTNIEFVAGIQSGDLHPLSRILRYIALDQFGLSERLVGASTSTEFIAGT</sequence>